<dbReference type="EMBL" id="BRZM01000263">
    <property type="protein sequence ID" value="GLD69748.1"/>
    <property type="molecule type" value="Genomic_DNA"/>
</dbReference>
<dbReference type="Proteomes" id="UP001279410">
    <property type="component" value="Unassembled WGS sequence"/>
</dbReference>
<accession>A0AAD3NAY3</accession>
<keyword evidence="1" id="KW-0675">Receptor</keyword>
<name>A0AAD3NAY3_LATJO</name>
<comment type="caution">
    <text evidence="1">The sequence shown here is derived from an EMBL/GenBank/DDBJ whole genome shotgun (WGS) entry which is preliminary data.</text>
</comment>
<dbReference type="Gene3D" id="3.40.50.2300">
    <property type="match status" value="1"/>
</dbReference>
<dbReference type="AlphaFoldDB" id="A0AAD3NAY3"/>
<gene>
    <name evidence="1" type="ORF">AKAME5_002106400</name>
</gene>
<evidence type="ECO:0000313" key="1">
    <source>
        <dbReference type="EMBL" id="GLD69748.1"/>
    </source>
</evidence>
<sequence>MFSIHSCRVFTCPLEYWLSKTTASVFQRLDPGELQHAYTMMFAIEEIKQQLRVVARRTLGHRIFDPAQYPCPSGTLNLMNRHEHQEAQL</sequence>
<reference evidence="1" key="1">
    <citation type="submission" date="2022-08" db="EMBL/GenBank/DDBJ databases">
        <title>Genome sequencing of akame (Lates japonicus).</title>
        <authorList>
            <person name="Hashiguchi Y."/>
            <person name="Takahashi H."/>
        </authorList>
    </citation>
    <scope>NUCLEOTIDE SEQUENCE</scope>
    <source>
        <strain evidence="1">Kochi</strain>
    </source>
</reference>
<organism evidence="1 2">
    <name type="scientific">Lates japonicus</name>
    <name type="common">Japanese lates</name>
    <dbReference type="NCBI Taxonomy" id="270547"/>
    <lineage>
        <taxon>Eukaryota</taxon>
        <taxon>Metazoa</taxon>
        <taxon>Chordata</taxon>
        <taxon>Craniata</taxon>
        <taxon>Vertebrata</taxon>
        <taxon>Euteleostomi</taxon>
        <taxon>Actinopterygii</taxon>
        <taxon>Neopterygii</taxon>
        <taxon>Teleostei</taxon>
        <taxon>Neoteleostei</taxon>
        <taxon>Acanthomorphata</taxon>
        <taxon>Carangaria</taxon>
        <taxon>Carangaria incertae sedis</taxon>
        <taxon>Centropomidae</taxon>
        <taxon>Lates</taxon>
    </lineage>
</organism>
<proteinExistence type="predicted"/>
<protein>
    <submittedName>
        <fullName evidence="1">Extracellular calcium-sensing receptor-like protein</fullName>
    </submittedName>
</protein>
<keyword evidence="2" id="KW-1185">Reference proteome</keyword>
<evidence type="ECO:0000313" key="2">
    <source>
        <dbReference type="Proteomes" id="UP001279410"/>
    </source>
</evidence>